<dbReference type="RefSeq" id="WP_377095117.1">
    <property type="nucleotide sequence ID" value="NZ_JBHSJM010000001.1"/>
</dbReference>
<keyword evidence="2" id="KW-0732">Signal</keyword>
<name>A0ABW5DYF5_9BACT</name>
<accession>A0ABW5DYF5</accession>
<evidence type="ECO:0000256" key="1">
    <source>
        <dbReference type="SAM" id="MobiDB-lite"/>
    </source>
</evidence>
<organism evidence="3 4">
    <name type="scientific">Rubritalea spongiae</name>
    <dbReference type="NCBI Taxonomy" id="430797"/>
    <lineage>
        <taxon>Bacteria</taxon>
        <taxon>Pseudomonadati</taxon>
        <taxon>Verrucomicrobiota</taxon>
        <taxon>Verrucomicrobiia</taxon>
        <taxon>Verrucomicrobiales</taxon>
        <taxon>Rubritaleaceae</taxon>
        <taxon>Rubritalea</taxon>
    </lineage>
</organism>
<feature type="region of interest" description="Disordered" evidence="1">
    <location>
        <begin position="322"/>
        <end position="369"/>
    </location>
</feature>
<reference evidence="4" key="1">
    <citation type="journal article" date="2019" name="Int. J. Syst. Evol. Microbiol.">
        <title>The Global Catalogue of Microorganisms (GCM) 10K type strain sequencing project: providing services to taxonomists for standard genome sequencing and annotation.</title>
        <authorList>
            <consortium name="The Broad Institute Genomics Platform"/>
            <consortium name="The Broad Institute Genome Sequencing Center for Infectious Disease"/>
            <person name="Wu L."/>
            <person name="Ma J."/>
        </authorList>
    </citation>
    <scope>NUCLEOTIDE SEQUENCE [LARGE SCALE GENOMIC DNA]</scope>
    <source>
        <strain evidence="4">JCM 16545</strain>
    </source>
</reference>
<gene>
    <name evidence="3" type="ORF">ACFSQZ_02645</name>
</gene>
<evidence type="ECO:0000313" key="4">
    <source>
        <dbReference type="Proteomes" id="UP001597297"/>
    </source>
</evidence>
<evidence type="ECO:0000313" key="3">
    <source>
        <dbReference type="EMBL" id="MFD2275357.1"/>
    </source>
</evidence>
<sequence>MLKHALMPSVLVALCSLTPATHAETLSKADREALAEQLDYMINKGKEAMTQRQSAAYQAYRSAMNSDSDALDFYLKCYEKLNFTDKGKSYSDFRNWKSNEKNKERHSESGFRCALRHQLNWLTLTIEAAQLQQKEKPVSELAPKVKAAIDNIYADAETLDGFEDMLKQNVKGTVFAKVYGFGTYTIKDWPNTPLNISDVYEKIIFPSYRENKQADKLRSAWKQRIMYEELMLEHWSQERDTKRIGMKKDMQSPEYLKFIETEKPNLEWEMELDVFEAGDELGAAQRMLAHIKANVGHNNILKWVKQLHELVAPEGEELIISETNEASSSTEPPSNNQPTPTTSETPAASDTTSQQQPKAELTQPVTPTQ</sequence>
<protein>
    <submittedName>
        <fullName evidence="3">Uncharacterized protein</fullName>
    </submittedName>
</protein>
<dbReference type="EMBL" id="JBHUJC010000003">
    <property type="protein sequence ID" value="MFD2275357.1"/>
    <property type="molecule type" value="Genomic_DNA"/>
</dbReference>
<feature type="chain" id="PRO_5046244105" evidence="2">
    <location>
        <begin position="24"/>
        <end position="369"/>
    </location>
</feature>
<feature type="signal peptide" evidence="2">
    <location>
        <begin position="1"/>
        <end position="23"/>
    </location>
</feature>
<dbReference type="Proteomes" id="UP001597297">
    <property type="component" value="Unassembled WGS sequence"/>
</dbReference>
<proteinExistence type="predicted"/>
<keyword evidence="4" id="KW-1185">Reference proteome</keyword>
<evidence type="ECO:0000256" key="2">
    <source>
        <dbReference type="SAM" id="SignalP"/>
    </source>
</evidence>
<feature type="compositionally biased region" description="Low complexity" evidence="1">
    <location>
        <begin position="327"/>
        <end position="353"/>
    </location>
</feature>
<comment type="caution">
    <text evidence="3">The sequence shown here is derived from an EMBL/GenBank/DDBJ whole genome shotgun (WGS) entry which is preliminary data.</text>
</comment>